<dbReference type="Pfam" id="PF19807">
    <property type="entry name" value="DUF6290"/>
    <property type="match status" value="1"/>
</dbReference>
<dbReference type="InterPro" id="IPR046257">
    <property type="entry name" value="DUF6290"/>
</dbReference>
<keyword evidence="2" id="KW-0614">Plasmid</keyword>
<proteinExistence type="predicted"/>
<sequence>MATITARIPEELNHILNIVSSETDRNKGYIIKKALENYLEEKADILIALARIEKGESTISLDEIEKKYDLAD</sequence>
<keyword evidence="3" id="KW-1185">Reference proteome</keyword>
<dbReference type="Proteomes" id="UP001327219">
    <property type="component" value="Chromosome"/>
</dbReference>
<evidence type="ECO:0000313" key="2">
    <source>
        <dbReference type="EMBL" id="WPX97484.1"/>
    </source>
</evidence>
<protein>
    <submittedName>
        <fullName evidence="2">Antitoxin of toxin-antitoxin</fullName>
    </submittedName>
</protein>
<dbReference type="EMBL" id="CP110822">
    <property type="protein sequence ID" value="WPX97484.1"/>
    <property type="molecule type" value="Genomic_DNA"/>
</dbReference>
<organism evidence="2 3">
    <name type="scientific">Candidatus Bandiella euplotis</name>
    <dbReference type="NCBI Taxonomy" id="1664265"/>
    <lineage>
        <taxon>Bacteria</taxon>
        <taxon>Pseudomonadati</taxon>
        <taxon>Pseudomonadota</taxon>
        <taxon>Alphaproteobacteria</taxon>
        <taxon>Rickettsiales</taxon>
        <taxon>Candidatus Midichloriaceae</taxon>
        <taxon>Candidatus Bandiella</taxon>
    </lineage>
</organism>
<geneLocation type="plasmid" evidence="2 3">
    <name>unnamed2</name>
</geneLocation>
<accession>A0ABZ0UR55</accession>
<dbReference type="EMBL" id="CP110820">
    <property type="protein sequence ID" value="WPX97372.1"/>
    <property type="molecule type" value="Genomic_DNA"/>
</dbReference>
<reference evidence="2 3" key="1">
    <citation type="submission" date="2022-11" db="EMBL/GenBank/DDBJ databases">
        <title>Host association and intracellularity evolved multiple times independently in the Rickettsiales.</title>
        <authorList>
            <person name="Castelli M."/>
            <person name="Nardi T."/>
            <person name="Gammuto L."/>
            <person name="Bellinzona G."/>
            <person name="Sabaneyeva E."/>
            <person name="Potekhin A."/>
            <person name="Serra V."/>
            <person name="Petroni G."/>
            <person name="Sassera D."/>
        </authorList>
    </citation>
    <scope>NUCLEOTIDE SEQUENCE [LARGE SCALE GENOMIC DNA]</scope>
    <source>
        <strain evidence="2 3">NDG2</strain>
        <plasmid evidence="2 3">unnamed2</plasmid>
    </source>
</reference>
<dbReference type="SUPFAM" id="SSF47598">
    <property type="entry name" value="Ribbon-helix-helix"/>
    <property type="match status" value="1"/>
</dbReference>
<dbReference type="Proteomes" id="UP001327219">
    <property type="component" value="Plasmid unnamed2"/>
</dbReference>
<name>A0ABZ0UR55_9RICK</name>
<evidence type="ECO:0000313" key="1">
    <source>
        <dbReference type="EMBL" id="WPX97372.1"/>
    </source>
</evidence>
<gene>
    <name evidence="1" type="ORF">Bandiella_01521</name>
    <name evidence="2" type="ORF">Bandiella_01646</name>
</gene>
<evidence type="ECO:0000313" key="3">
    <source>
        <dbReference type="Proteomes" id="UP001327219"/>
    </source>
</evidence>
<dbReference type="RefSeq" id="WP_323732889.1">
    <property type="nucleotide sequence ID" value="NZ_CP110820.1"/>
</dbReference>
<dbReference type="InterPro" id="IPR010985">
    <property type="entry name" value="Ribbon_hlx_hlx"/>
</dbReference>